<dbReference type="Gene3D" id="3.90.1140.10">
    <property type="entry name" value="Cyclic phosphodiesterase"/>
    <property type="match status" value="1"/>
</dbReference>
<dbReference type="PANTHER" id="PTHR28141:SF1">
    <property type="entry name" value="2',3'-CYCLIC-NUCLEOTIDE 3'-PHOSPHODIESTERASE"/>
    <property type="match status" value="1"/>
</dbReference>
<dbReference type="EMBL" id="WHVB01000011">
    <property type="protein sequence ID" value="KAF8478497.1"/>
    <property type="molecule type" value="Genomic_DNA"/>
</dbReference>
<feature type="region of interest" description="Disordered" evidence="1">
    <location>
        <begin position="22"/>
        <end position="41"/>
    </location>
</feature>
<organism evidence="2 3">
    <name type="scientific">Russula ochroleuca</name>
    <dbReference type="NCBI Taxonomy" id="152965"/>
    <lineage>
        <taxon>Eukaryota</taxon>
        <taxon>Fungi</taxon>
        <taxon>Dikarya</taxon>
        <taxon>Basidiomycota</taxon>
        <taxon>Agaricomycotina</taxon>
        <taxon>Agaricomycetes</taxon>
        <taxon>Russulales</taxon>
        <taxon>Russulaceae</taxon>
        <taxon>Russula</taxon>
    </lineage>
</organism>
<dbReference type="AlphaFoldDB" id="A0A9P5MTQ6"/>
<reference evidence="2" key="2">
    <citation type="journal article" date="2020" name="Nat. Commun.">
        <title>Large-scale genome sequencing of mycorrhizal fungi provides insights into the early evolution of symbiotic traits.</title>
        <authorList>
            <person name="Miyauchi S."/>
            <person name="Kiss E."/>
            <person name="Kuo A."/>
            <person name="Drula E."/>
            <person name="Kohler A."/>
            <person name="Sanchez-Garcia M."/>
            <person name="Morin E."/>
            <person name="Andreopoulos B."/>
            <person name="Barry K.W."/>
            <person name="Bonito G."/>
            <person name="Buee M."/>
            <person name="Carver A."/>
            <person name="Chen C."/>
            <person name="Cichocki N."/>
            <person name="Clum A."/>
            <person name="Culley D."/>
            <person name="Crous P.W."/>
            <person name="Fauchery L."/>
            <person name="Girlanda M."/>
            <person name="Hayes R.D."/>
            <person name="Keri Z."/>
            <person name="LaButti K."/>
            <person name="Lipzen A."/>
            <person name="Lombard V."/>
            <person name="Magnuson J."/>
            <person name="Maillard F."/>
            <person name="Murat C."/>
            <person name="Nolan M."/>
            <person name="Ohm R.A."/>
            <person name="Pangilinan J."/>
            <person name="Pereira M.F."/>
            <person name="Perotto S."/>
            <person name="Peter M."/>
            <person name="Pfister S."/>
            <person name="Riley R."/>
            <person name="Sitrit Y."/>
            <person name="Stielow J.B."/>
            <person name="Szollosi G."/>
            <person name="Zifcakova L."/>
            <person name="Stursova M."/>
            <person name="Spatafora J.W."/>
            <person name="Tedersoo L."/>
            <person name="Vaario L.M."/>
            <person name="Yamada A."/>
            <person name="Yan M."/>
            <person name="Wang P."/>
            <person name="Xu J."/>
            <person name="Bruns T."/>
            <person name="Baldrian P."/>
            <person name="Vilgalys R."/>
            <person name="Dunand C."/>
            <person name="Henrissat B."/>
            <person name="Grigoriev I.V."/>
            <person name="Hibbett D."/>
            <person name="Nagy L.G."/>
            <person name="Martin F.M."/>
        </authorList>
    </citation>
    <scope>NUCLEOTIDE SEQUENCE</scope>
    <source>
        <strain evidence="2">Prilba</strain>
    </source>
</reference>
<dbReference type="SUPFAM" id="SSF55144">
    <property type="entry name" value="LigT-like"/>
    <property type="match status" value="1"/>
</dbReference>
<gene>
    <name evidence="2" type="ORF">DFH94DRAFT_750203</name>
</gene>
<dbReference type="GO" id="GO:0004113">
    <property type="term" value="F:2',3'-cyclic-nucleotide 3'-phosphodiesterase activity"/>
    <property type="evidence" value="ECO:0007669"/>
    <property type="project" value="TreeGrafter"/>
</dbReference>
<evidence type="ECO:0000313" key="2">
    <source>
        <dbReference type="EMBL" id="KAF8478497.1"/>
    </source>
</evidence>
<comment type="caution">
    <text evidence="2">The sequence shown here is derived from an EMBL/GenBank/DDBJ whole genome shotgun (WGS) entry which is preliminary data.</text>
</comment>
<name>A0A9P5MTQ6_9AGAM</name>
<evidence type="ECO:0000313" key="3">
    <source>
        <dbReference type="Proteomes" id="UP000759537"/>
    </source>
</evidence>
<accession>A0A9P5MTQ6</accession>
<sequence length="219" mass="23176">MSRHPKPSTPHSFPHFHPHVTLATLRPAPPPPAKRDETEPAAAAAAAAASFKFSSPLPSYSHGDPDPTMLLAIREAIPLGQSAIRVRFARVLTGDAYFLSIYTALAPSTELAQLRAALVQAAVGDVGPGPAPPAFPHLSLFYVADGEADARVRLLQELEREGVVRHSADGLSVALRCTDGDGAGVLEGFTGTQIWIVDSEGPVEGWKVLDKILLATSDH</sequence>
<reference evidence="2" key="1">
    <citation type="submission" date="2019-10" db="EMBL/GenBank/DDBJ databases">
        <authorList>
            <consortium name="DOE Joint Genome Institute"/>
            <person name="Kuo A."/>
            <person name="Miyauchi S."/>
            <person name="Kiss E."/>
            <person name="Drula E."/>
            <person name="Kohler A."/>
            <person name="Sanchez-Garcia M."/>
            <person name="Andreopoulos B."/>
            <person name="Barry K.W."/>
            <person name="Bonito G."/>
            <person name="Buee M."/>
            <person name="Carver A."/>
            <person name="Chen C."/>
            <person name="Cichocki N."/>
            <person name="Clum A."/>
            <person name="Culley D."/>
            <person name="Crous P.W."/>
            <person name="Fauchery L."/>
            <person name="Girlanda M."/>
            <person name="Hayes R."/>
            <person name="Keri Z."/>
            <person name="LaButti K."/>
            <person name="Lipzen A."/>
            <person name="Lombard V."/>
            <person name="Magnuson J."/>
            <person name="Maillard F."/>
            <person name="Morin E."/>
            <person name="Murat C."/>
            <person name="Nolan M."/>
            <person name="Ohm R."/>
            <person name="Pangilinan J."/>
            <person name="Pereira M."/>
            <person name="Perotto S."/>
            <person name="Peter M."/>
            <person name="Riley R."/>
            <person name="Sitrit Y."/>
            <person name="Stielow B."/>
            <person name="Szollosi G."/>
            <person name="Zifcakova L."/>
            <person name="Stursova M."/>
            <person name="Spatafora J.W."/>
            <person name="Tedersoo L."/>
            <person name="Vaario L.-M."/>
            <person name="Yamada A."/>
            <person name="Yan M."/>
            <person name="Wang P."/>
            <person name="Xu J."/>
            <person name="Bruns T."/>
            <person name="Baldrian P."/>
            <person name="Vilgalys R."/>
            <person name="Henrissat B."/>
            <person name="Grigoriev I.V."/>
            <person name="Hibbett D."/>
            <person name="Nagy L.G."/>
            <person name="Martin F.M."/>
        </authorList>
    </citation>
    <scope>NUCLEOTIDE SEQUENCE</scope>
    <source>
        <strain evidence="2">Prilba</strain>
    </source>
</reference>
<dbReference type="InterPro" id="IPR012386">
    <property type="entry name" value="Cyclic-nucl_3Pdiesterase"/>
</dbReference>
<keyword evidence="3" id="KW-1185">Reference proteome</keyword>
<dbReference type="PANTHER" id="PTHR28141">
    <property type="entry name" value="2',3'-CYCLIC-NUCLEOTIDE 3'-PHOSPHODIESTERASE"/>
    <property type="match status" value="1"/>
</dbReference>
<evidence type="ECO:0008006" key="4">
    <source>
        <dbReference type="Google" id="ProtNLM"/>
    </source>
</evidence>
<dbReference type="OrthoDB" id="514292at2759"/>
<protein>
    <recommendedName>
        <fullName evidence="4">LigT-like protein</fullName>
    </recommendedName>
</protein>
<dbReference type="Pfam" id="PF07823">
    <property type="entry name" value="CPDase"/>
    <property type="match status" value="1"/>
</dbReference>
<dbReference type="GO" id="GO:0009187">
    <property type="term" value="P:cyclic nucleotide metabolic process"/>
    <property type="evidence" value="ECO:0007669"/>
    <property type="project" value="TreeGrafter"/>
</dbReference>
<evidence type="ECO:0000256" key="1">
    <source>
        <dbReference type="SAM" id="MobiDB-lite"/>
    </source>
</evidence>
<proteinExistence type="predicted"/>
<dbReference type="Proteomes" id="UP000759537">
    <property type="component" value="Unassembled WGS sequence"/>
</dbReference>
<dbReference type="InterPro" id="IPR009097">
    <property type="entry name" value="Cyclic_Pdiesterase"/>
</dbReference>